<organism evidence="1 2">
    <name type="scientific">Anatilimnocola aggregata</name>
    <dbReference type="NCBI Taxonomy" id="2528021"/>
    <lineage>
        <taxon>Bacteria</taxon>
        <taxon>Pseudomonadati</taxon>
        <taxon>Planctomycetota</taxon>
        <taxon>Planctomycetia</taxon>
        <taxon>Pirellulales</taxon>
        <taxon>Pirellulaceae</taxon>
        <taxon>Anatilimnocola</taxon>
    </lineage>
</organism>
<dbReference type="PANTHER" id="PTHR43737">
    <property type="entry name" value="BLL7424 PROTEIN"/>
    <property type="match status" value="1"/>
</dbReference>
<gene>
    <name evidence="1" type="ORF">ETAA8_22540</name>
</gene>
<dbReference type="Gene3D" id="3.40.720.10">
    <property type="entry name" value="Alkaline Phosphatase, subunit A"/>
    <property type="match status" value="1"/>
</dbReference>
<dbReference type="InterPro" id="IPR017850">
    <property type="entry name" value="Alkaline_phosphatase_core_sf"/>
</dbReference>
<dbReference type="PANTHER" id="PTHR43737:SF1">
    <property type="entry name" value="DUF1501 DOMAIN-CONTAINING PROTEIN"/>
    <property type="match status" value="1"/>
</dbReference>
<dbReference type="AlphaFoldDB" id="A0A517YAB2"/>
<evidence type="ECO:0000313" key="1">
    <source>
        <dbReference type="EMBL" id="QDU27169.1"/>
    </source>
</evidence>
<dbReference type="EMBL" id="CP036274">
    <property type="protein sequence ID" value="QDU27169.1"/>
    <property type="molecule type" value="Genomic_DNA"/>
</dbReference>
<dbReference type="SUPFAM" id="SSF53649">
    <property type="entry name" value="Alkaline phosphatase-like"/>
    <property type="match status" value="1"/>
</dbReference>
<evidence type="ECO:0008006" key="3">
    <source>
        <dbReference type="Google" id="ProtNLM"/>
    </source>
</evidence>
<evidence type="ECO:0000313" key="2">
    <source>
        <dbReference type="Proteomes" id="UP000315017"/>
    </source>
</evidence>
<dbReference type="OrthoDB" id="293377at2"/>
<protein>
    <recommendedName>
        <fullName evidence="3">DUF1501 domain-containing protein</fullName>
    </recommendedName>
</protein>
<dbReference type="InterPro" id="IPR006311">
    <property type="entry name" value="TAT_signal"/>
</dbReference>
<dbReference type="KEGG" id="aagg:ETAA8_22540"/>
<dbReference type="PROSITE" id="PS51318">
    <property type="entry name" value="TAT"/>
    <property type="match status" value="1"/>
</dbReference>
<dbReference type="InterPro" id="IPR010869">
    <property type="entry name" value="DUF1501"/>
</dbReference>
<dbReference type="Pfam" id="PF07394">
    <property type="entry name" value="DUF1501"/>
    <property type="match status" value="1"/>
</dbReference>
<accession>A0A517YAB2</accession>
<sequence>MAGRQSRTAASEISRRTWLQGTAAALGAGAIEQPLRAEVSTLPRKQLLLLFLSGGASQFETWDPKTGTKTGGPFRAISTSLPGVQIGELLPHTSKIMHRLTVVRSLNSNIPDHFQGHYAMQSGRIAPGYPVLGSAVAKLLERSEDVLPGYVSIRRDGPKAYTDVGDAGFLGAKYQGVRVVNNQPPENLVQPAAVKPTLAETVDRIRKSNDERFRQGRDAAPIDAYRTTFEQAQALMDRREIFDLTKESGADHEQYGKHEFGQNCLLARRLLQSGVTCVKVTHFDWDAHQDNFYWHQIRCAEFDRTLVTLLDDLERRGMLEHTLVVISGEMGRTPQINKLGGRDHWGRAWSVAMAGCGVKPGVVYGSTNDLGTEVKDKPVKLGDLFHTYLRAVGIDSSASYSIGGQTNPVADPAAKPIDELLA</sequence>
<dbReference type="RefSeq" id="WP_145088039.1">
    <property type="nucleotide sequence ID" value="NZ_CP036274.1"/>
</dbReference>
<name>A0A517YAB2_9BACT</name>
<reference evidence="1 2" key="1">
    <citation type="submission" date="2019-02" db="EMBL/GenBank/DDBJ databases">
        <title>Deep-cultivation of Planctomycetes and their phenomic and genomic characterization uncovers novel biology.</title>
        <authorList>
            <person name="Wiegand S."/>
            <person name="Jogler M."/>
            <person name="Boedeker C."/>
            <person name="Pinto D."/>
            <person name="Vollmers J."/>
            <person name="Rivas-Marin E."/>
            <person name="Kohn T."/>
            <person name="Peeters S.H."/>
            <person name="Heuer A."/>
            <person name="Rast P."/>
            <person name="Oberbeckmann S."/>
            <person name="Bunk B."/>
            <person name="Jeske O."/>
            <person name="Meyerdierks A."/>
            <person name="Storesund J.E."/>
            <person name="Kallscheuer N."/>
            <person name="Luecker S."/>
            <person name="Lage O.M."/>
            <person name="Pohl T."/>
            <person name="Merkel B.J."/>
            <person name="Hornburger P."/>
            <person name="Mueller R.-W."/>
            <person name="Bruemmer F."/>
            <person name="Labrenz M."/>
            <person name="Spormann A.M."/>
            <person name="Op den Camp H."/>
            <person name="Overmann J."/>
            <person name="Amann R."/>
            <person name="Jetten M.S.M."/>
            <person name="Mascher T."/>
            <person name="Medema M.H."/>
            <person name="Devos D.P."/>
            <person name="Kaster A.-K."/>
            <person name="Ovreas L."/>
            <person name="Rohde M."/>
            <person name="Galperin M.Y."/>
            <person name="Jogler C."/>
        </authorList>
    </citation>
    <scope>NUCLEOTIDE SEQUENCE [LARGE SCALE GENOMIC DNA]</scope>
    <source>
        <strain evidence="1 2">ETA_A8</strain>
    </source>
</reference>
<proteinExistence type="predicted"/>
<dbReference type="Proteomes" id="UP000315017">
    <property type="component" value="Chromosome"/>
</dbReference>
<keyword evidence="2" id="KW-1185">Reference proteome</keyword>